<dbReference type="InParanoid" id="A0A2T3AZN8"/>
<dbReference type="GeneID" id="36573867"/>
<proteinExistence type="predicted"/>
<feature type="region of interest" description="Disordered" evidence="1">
    <location>
        <begin position="178"/>
        <end position="198"/>
    </location>
</feature>
<reference evidence="2 3" key="1">
    <citation type="journal article" date="2018" name="New Phytol.">
        <title>Comparative genomics and transcriptomics depict ericoid mycorrhizal fungi as versatile saprotrophs and plant mutualists.</title>
        <authorList>
            <person name="Martino E."/>
            <person name="Morin E."/>
            <person name="Grelet G.A."/>
            <person name="Kuo A."/>
            <person name="Kohler A."/>
            <person name="Daghino S."/>
            <person name="Barry K.W."/>
            <person name="Cichocki N."/>
            <person name="Clum A."/>
            <person name="Dockter R.B."/>
            <person name="Hainaut M."/>
            <person name="Kuo R.C."/>
            <person name="LaButti K."/>
            <person name="Lindahl B.D."/>
            <person name="Lindquist E.A."/>
            <person name="Lipzen A."/>
            <person name="Khouja H.R."/>
            <person name="Magnuson J."/>
            <person name="Murat C."/>
            <person name="Ohm R.A."/>
            <person name="Singer S.W."/>
            <person name="Spatafora J.W."/>
            <person name="Wang M."/>
            <person name="Veneault-Fourrey C."/>
            <person name="Henrissat B."/>
            <person name="Grigoriev I.V."/>
            <person name="Martin F.M."/>
            <person name="Perotto S."/>
        </authorList>
    </citation>
    <scope>NUCLEOTIDE SEQUENCE [LARGE SCALE GENOMIC DNA]</scope>
    <source>
        <strain evidence="2 3">ATCC 22711</strain>
    </source>
</reference>
<evidence type="ECO:0000313" key="2">
    <source>
        <dbReference type="EMBL" id="PSS16626.1"/>
    </source>
</evidence>
<organism evidence="2 3">
    <name type="scientific">Amorphotheca resinae ATCC 22711</name>
    <dbReference type="NCBI Taxonomy" id="857342"/>
    <lineage>
        <taxon>Eukaryota</taxon>
        <taxon>Fungi</taxon>
        <taxon>Dikarya</taxon>
        <taxon>Ascomycota</taxon>
        <taxon>Pezizomycotina</taxon>
        <taxon>Leotiomycetes</taxon>
        <taxon>Helotiales</taxon>
        <taxon>Amorphothecaceae</taxon>
        <taxon>Amorphotheca</taxon>
    </lineage>
</organism>
<dbReference type="EMBL" id="KZ679012">
    <property type="protein sequence ID" value="PSS16626.1"/>
    <property type="molecule type" value="Genomic_DNA"/>
</dbReference>
<evidence type="ECO:0000256" key="1">
    <source>
        <dbReference type="SAM" id="MobiDB-lite"/>
    </source>
</evidence>
<dbReference type="Proteomes" id="UP000241818">
    <property type="component" value="Unassembled WGS sequence"/>
</dbReference>
<dbReference type="AlphaFoldDB" id="A0A2T3AZN8"/>
<gene>
    <name evidence="2" type="ORF">M430DRAFT_28388</name>
</gene>
<dbReference type="RefSeq" id="XP_024720134.1">
    <property type="nucleotide sequence ID" value="XM_024865786.1"/>
</dbReference>
<name>A0A2T3AZN8_AMORE</name>
<protein>
    <submittedName>
        <fullName evidence="2">Uncharacterized protein</fullName>
    </submittedName>
</protein>
<keyword evidence="3" id="KW-1185">Reference proteome</keyword>
<accession>A0A2T3AZN8</accession>
<sequence>MALDMGIGSLPSSLGWLMMRVDRTSRVITTQEFPRTEHGQQTQLLGNDSAFMSKKPMQERRGRRAAGTGILAIPTGPLGRTRLSKHLAAAYLGRPLSVAGGVKCDTQSQICTLLARAGETGLGSGVHGVLLSQLAAASHTGLKHRNTLLKESDKESRSPALLEVQTMGLIINRLSEAYERHDGMPRERSSSDSHELMP</sequence>
<evidence type="ECO:0000313" key="3">
    <source>
        <dbReference type="Proteomes" id="UP000241818"/>
    </source>
</evidence>